<reference evidence="1" key="5">
    <citation type="journal article" date="2021" name="G3 (Bethesda)">
        <title>Aegilops tauschii genome assembly Aet v5.0 features greater sequence contiguity and improved annotation.</title>
        <authorList>
            <person name="Wang L."/>
            <person name="Zhu T."/>
            <person name="Rodriguez J.C."/>
            <person name="Deal K.R."/>
            <person name="Dubcovsky J."/>
            <person name="McGuire P.E."/>
            <person name="Lux T."/>
            <person name="Spannagl M."/>
            <person name="Mayer K.F.X."/>
            <person name="Baldrich P."/>
            <person name="Meyers B.C."/>
            <person name="Huo N."/>
            <person name="Gu Y.Q."/>
            <person name="Zhou H."/>
            <person name="Devos K.M."/>
            <person name="Bennetzen J.L."/>
            <person name="Unver T."/>
            <person name="Budak H."/>
            <person name="Gulick P.J."/>
            <person name="Galiba G."/>
            <person name="Kalapos B."/>
            <person name="Nelson D.R."/>
            <person name="Li P."/>
            <person name="You F.M."/>
            <person name="Luo M.C."/>
            <person name="Dvorak J."/>
        </authorList>
    </citation>
    <scope>NUCLEOTIDE SEQUENCE [LARGE SCALE GENOMIC DNA]</scope>
    <source>
        <strain evidence="1">cv. AL8/78</strain>
    </source>
</reference>
<dbReference type="EnsemblPlants" id="AET1Gv20996700.1">
    <property type="protein sequence ID" value="AET1Gv20996700.1"/>
    <property type="gene ID" value="AET1Gv20996700"/>
</dbReference>
<reference evidence="2" key="1">
    <citation type="journal article" date="2014" name="Science">
        <title>Ancient hybridizations among the ancestral genomes of bread wheat.</title>
        <authorList>
            <consortium name="International Wheat Genome Sequencing Consortium,"/>
            <person name="Marcussen T."/>
            <person name="Sandve S.R."/>
            <person name="Heier L."/>
            <person name="Spannagl M."/>
            <person name="Pfeifer M."/>
            <person name="Jakobsen K.S."/>
            <person name="Wulff B.B."/>
            <person name="Steuernagel B."/>
            <person name="Mayer K.F."/>
            <person name="Olsen O.A."/>
        </authorList>
    </citation>
    <scope>NUCLEOTIDE SEQUENCE [LARGE SCALE GENOMIC DNA]</scope>
    <source>
        <strain evidence="2">cv. AL8/78</strain>
    </source>
</reference>
<accession>A0A453A0N0</accession>
<reference evidence="1" key="3">
    <citation type="journal article" date="2017" name="Nature">
        <title>Genome sequence of the progenitor of the wheat D genome Aegilops tauschii.</title>
        <authorList>
            <person name="Luo M.C."/>
            <person name="Gu Y.Q."/>
            <person name="Puiu D."/>
            <person name="Wang H."/>
            <person name="Twardziok S.O."/>
            <person name="Deal K.R."/>
            <person name="Huo N."/>
            <person name="Zhu T."/>
            <person name="Wang L."/>
            <person name="Wang Y."/>
            <person name="McGuire P.E."/>
            <person name="Liu S."/>
            <person name="Long H."/>
            <person name="Ramasamy R.K."/>
            <person name="Rodriguez J.C."/>
            <person name="Van S.L."/>
            <person name="Yuan L."/>
            <person name="Wang Z."/>
            <person name="Xia Z."/>
            <person name="Xiao L."/>
            <person name="Anderson O.D."/>
            <person name="Ouyang S."/>
            <person name="Liang Y."/>
            <person name="Zimin A.V."/>
            <person name="Pertea G."/>
            <person name="Qi P."/>
            <person name="Bennetzen J.L."/>
            <person name="Dai X."/>
            <person name="Dawson M.W."/>
            <person name="Muller H.G."/>
            <person name="Kugler K."/>
            <person name="Rivarola-Duarte L."/>
            <person name="Spannagl M."/>
            <person name="Mayer K.F.X."/>
            <person name="Lu F.H."/>
            <person name="Bevan M.W."/>
            <person name="Leroy P."/>
            <person name="Li P."/>
            <person name="You F.M."/>
            <person name="Sun Q."/>
            <person name="Liu Z."/>
            <person name="Lyons E."/>
            <person name="Wicker T."/>
            <person name="Salzberg S.L."/>
            <person name="Devos K.M."/>
            <person name="Dvorak J."/>
        </authorList>
    </citation>
    <scope>NUCLEOTIDE SEQUENCE [LARGE SCALE GENOMIC DNA]</scope>
    <source>
        <strain evidence="1">cv. AL8/78</strain>
    </source>
</reference>
<dbReference type="Gramene" id="AET1Gv20996700.1">
    <property type="protein sequence ID" value="AET1Gv20996700.1"/>
    <property type="gene ID" value="AET1Gv20996700"/>
</dbReference>
<keyword evidence="2" id="KW-1185">Reference proteome</keyword>
<evidence type="ECO:0000313" key="1">
    <source>
        <dbReference type="EnsemblPlants" id="AET1Gv20996700.1"/>
    </source>
</evidence>
<sequence length="110" mass="12193">AAEGPAAARRPPPALVRERRVPAAVGARVPRRPLQALLLLPPLRIPAVNNQLHLLVPQDRNVNSARNSLVYSRFPGVVSIGHGYFISAHLVFRPCLEMFFLKSSRFLMHA</sequence>
<dbReference type="AlphaFoldDB" id="A0A453A0N0"/>
<evidence type="ECO:0000313" key="2">
    <source>
        <dbReference type="Proteomes" id="UP000015105"/>
    </source>
</evidence>
<proteinExistence type="predicted"/>
<reference evidence="1" key="4">
    <citation type="submission" date="2019-03" db="UniProtKB">
        <authorList>
            <consortium name="EnsemblPlants"/>
        </authorList>
    </citation>
    <scope>IDENTIFICATION</scope>
</reference>
<protein>
    <submittedName>
        <fullName evidence="1">Uncharacterized protein</fullName>
    </submittedName>
</protein>
<name>A0A453A0N0_AEGTS</name>
<dbReference type="Proteomes" id="UP000015105">
    <property type="component" value="Chromosome 1D"/>
</dbReference>
<reference evidence="2" key="2">
    <citation type="journal article" date="2017" name="Nat. Plants">
        <title>The Aegilops tauschii genome reveals multiple impacts of transposons.</title>
        <authorList>
            <person name="Zhao G."/>
            <person name="Zou C."/>
            <person name="Li K."/>
            <person name="Wang K."/>
            <person name="Li T."/>
            <person name="Gao L."/>
            <person name="Zhang X."/>
            <person name="Wang H."/>
            <person name="Yang Z."/>
            <person name="Liu X."/>
            <person name="Jiang W."/>
            <person name="Mao L."/>
            <person name="Kong X."/>
            <person name="Jiao Y."/>
            <person name="Jia J."/>
        </authorList>
    </citation>
    <scope>NUCLEOTIDE SEQUENCE [LARGE SCALE GENOMIC DNA]</scope>
    <source>
        <strain evidence="2">cv. AL8/78</strain>
    </source>
</reference>
<organism evidence="1 2">
    <name type="scientific">Aegilops tauschii subsp. strangulata</name>
    <name type="common">Goatgrass</name>
    <dbReference type="NCBI Taxonomy" id="200361"/>
    <lineage>
        <taxon>Eukaryota</taxon>
        <taxon>Viridiplantae</taxon>
        <taxon>Streptophyta</taxon>
        <taxon>Embryophyta</taxon>
        <taxon>Tracheophyta</taxon>
        <taxon>Spermatophyta</taxon>
        <taxon>Magnoliopsida</taxon>
        <taxon>Liliopsida</taxon>
        <taxon>Poales</taxon>
        <taxon>Poaceae</taxon>
        <taxon>BOP clade</taxon>
        <taxon>Pooideae</taxon>
        <taxon>Triticodae</taxon>
        <taxon>Triticeae</taxon>
        <taxon>Triticinae</taxon>
        <taxon>Aegilops</taxon>
    </lineage>
</organism>